<protein>
    <submittedName>
        <fullName evidence="3">2OG-Fe(II) oxygenase</fullName>
        <ecNumber evidence="3">1.14.11.-</ecNumber>
    </submittedName>
</protein>
<keyword evidence="1" id="KW-0847">Vitamin C</keyword>
<feature type="domain" description="Prolyl 4-hydroxylase alpha subunit Fe(2+) 2OG dioxygenase" evidence="2">
    <location>
        <begin position="388"/>
        <end position="427"/>
    </location>
</feature>
<dbReference type="InterPro" id="IPR044862">
    <property type="entry name" value="Pro_4_hyd_alph_FE2OG_OXY"/>
</dbReference>
<gene>
    <name evidence="3" type="ORF">QTG54_008571</name>
</gene>
<dbReference type="Proteomes" id="UP001224775">
    <property type="component" value="Unassembled WGS sequence"/>
</dbReference>
<organism evidence="3 4">
    <name type="scientific">Skeletonema marinoi</name>
    <dbReference type="NCBI Taxonomy" id="267567"/>
    <lineage>
        <taxon>Eukaryota</taxon>
        <taxon>Sar</taxon>
        <taxon>Stramenopiles</taxon>
        <taxon>Ochrophyta</taxon>
        <taxon>Bacillariophyta</taxon>
        <taxon>Coscinodiscophyceae</taxon>
        <taxon>Thalassiosirophycidae</taxon>
        <taxon>Thalassiosirales</taxon>
        <taxon>Skeletonemataceae</taxon>
        <taxon>Skeletonema</taxon>
        <taxon>Skeletonema marinoi-dohrnii complex</taxon>
    </lineage>
</organism>
<dbReference type="InterPro" id="IPR051559">
    <property type="entry name" value="HIF_prolyl_hydroxylases"/>
</dbReference>
<dbReference type="GO" id="GO:0031418">
    <property type="term" value="F:L-ascorbic acid binding"/>
    <property type="evidence" value="ECO:0007669"/>
    <property type="project" value="UniProtKB-KW"/>
</dbReference>
<dbReference type="Gene3D" id="2.60.120.620">
    <property type="entry name" value="q2cbj1_9rhob like domain"/>
    <property type="match status" value="2"/>
</dbReference>
<evidence type="ECO:0000313" key="3">
    <source>
        <dbReference type="EMBL" id="KAK1740476.1"/>
    </source>
</evidence>
<dbReference type="EMBL" id="JATAAI010000015">
    <property type="protein sequence ID" value="KAK1740476.1"/>
    <property type="molecule type" value="Genomic_DNA"/>
</dbReference>
<reference evidence="3" key="1">
    <citation type="submission" date="2023-06" db="EMBL/GenBank/DDBJ databases">
        <title>Survivors Of The Sea: Transcriptome response of Skeletonema marinoi to long-term dormancy.</title>
        <authorList>
            <person name="Pinder M.I.M."/>
            <person name="Kourtchenko O."/>
            <person name="Robertson E.K."/>
            <person name="Larsson T."/>
            <person name="Maumus F."/>
            <person name="Osuna-Cruz C.M."/>
            <person name="Vancaester E."/>
            <person name="Stenow R."/>
            <person name="Vandepoele K."/>
            <person name="Ploug H."/>
            <person name="Bruchert V."/>
            <person name="Godhe A."/>
            <person name="Topel M."/>
        </authorList>
    </citation>
    <scope>NUCLEOTIDE SEQUENCE</scope>
    <source>
        <strain evidence="3">R05AC</strain>
    </source>
</reference>
<keyword evidence="4" id="KW-1185">Reference proteome</keyword>
<name>A0AAD8Y817_9STRA</name>
<dbReference type="PANTHER" id="PTHR12907">
    <property type="entry name" value="EGL NINE HOMOLOG-RELATED"/>
    <property type="match status" value="1"/>
</dbReference>
<dbReference type="EC" id="1.14.11.-" evidence="3"/>
<keyword evidence="3" id="KW-0560">Oxidoreductase</keyword>
<accession>A0AAD8Y817</accession>
<sequence>MWSESIPTAAATLFSFVSYSSNRRFQQVTTHSGLARCSTSSSCPISASENTNDDISQIRRGQLYIEHDFLTPSEVQALRDDIAQLRRADKFQPSGLSNRVKGDQNLFGISDRLTCTITTDLWEGNRQYSSMRLLLEEKLEDLKSNLELLLSPPKHDGDLELHLAEMYYSISPKGSCLPRHQDERHEETKGDKGWINDTRRSISWILYLNDSWASHDDDSGALMTGSGGELRAFCRNGGWCGSSDGNLQVGWLRKDINATNQHVLDFEFDPIFLDSWVKVETCVGGKYHEESAETGATKWRPMSALYRINKGNRSTEMRRNGRAGYEFHRQDPQREYLSKPFGPDSPTWPSQLNLEPLEFAKALALQLSNKEFRDKFIGTEDISAPGIDIIDVSPYAGTLVLFDSVVVPHEVLEVKGGQRLAVAGWFHEDQQAFPDWYGT</sequence>
<evidence type="ECO:0000313" key="4">
    <source>
        <dbReference type="Proteomes" id="UP001224775"/>
    </source>
</evidence>
<dbReference type="AlphaFoldDB" id="A0AAD8Y817"/>
<dbReference type="GO" id="GO:0071456">
    <property type="term" value="P:cellular response to hypoxia"/>
    <property type="evidence" value="ECO:0007669"/>
    <property type="project" value="TreeGrafter"/>
</dbReference>
<evidence type="ECO:0000256" key="1">
    <source>
        <dbReference type="ARBA" id="ARBA00022896"/>
    </source>
</evidence>
<comment type="caution">
    <text evidence="3">The sequence shown here is derived from an EMBL/GenBank/DDBJ whole genome shotgun (WGS) entry which is preliminary data.</text>
</comment>
<dbReference type="GO" id="GO:0031543">
    <property type="term" value="F:peptidyl-proline dioxygenase activity"/>
    <property type="evidence" value="ECO:0007669"/>
    <property type="project" value="TreeGrafter"/>
</dbReference>
<dbReference type="Pfam" id="PF13640">
    <property type="entry name" value="2OG-FeII_Oxy_3"/>
    <property type="match status" value="1"/>
</dbReference>
<evidence type="ECO:0000259" key="2">
    <source>
        <dbReference type="Pfam" id="PF13640"/>
    </source>
</evidence>
<dbReference type="PANTHER" id="PTHR12907:SF26">
    <property type="entry name" value="HIF PROLYL HYDROXYLASE, ISOFORM C"/>
    <property type="match status" value="1"/>
</dbReference>
<dbReference type="GO" id="GO:0008198">
    <property type="term" value="F:ferrous iron binding"/>
    <property type="evidence" value="ECO:0007669"/>
    <property type="project" value="TreeGrafter"/>
</dbReference>
<proteinExistence type="predicted"/>